<accession>A0AAD6HGK1</accession>
<evidence type="ECO:0000256" key="3">
    <source>
        <dbReference type="ARBA" id="ARBA00023274"/>
    </source>
</evidence>
<evidence type="ECO:0000259" key="5">
    <source>
        <dbReference type="Pfam" id="PF00347"/>
    </source>
</evidence>
<dbReference type="EMBL" id="JAQJAN010000012">
    <property type="protein sequence ID" value="KAJ5716166.1"/>
    <property type="molecule type" value="Genomic_DNA"/>
</dbReference>
<dbReference type="InterPro" id="IPR000702">
    <property type="entry name" value="Ribosomal_uL6-like"/>
</dbReference>
<keyword evidence="3 4" id="KW-0687">Ribonucleoprotein</keyword>
<dbReference type="Gene3D" id="3.90.930.12">
    <property type="entry name" value="Ribosomal protein L6, alpha-beta domain"/>
    <property type="match status" value="2"/>
</dbReference>
<keyword evidence="7" id="KW-1185">Reference proteome</keyword>
<dbReference type="SUPFAM" id="SSF56053">
    <property type="entry name" value="Ribosomal protein L6"/>
    <property type="match status" value="2"/>
</dbReference>
<reference evidence="6" key="1">
    <citation type="journal article" date="2023" name="IMA Fungus">
        <title>Comparative genomic study of the Penicillium genus elucidates a diverse pangenome and 15 lateral gene transfer events.</title>
        <authorList>
            <person name="Petersen C."/>
            <person name="Sorensen T."/>
            <person name="Nielsen M.R."/>
            <person name="Sondergaard T.E."/>
            <person name="Sorensen J.L."/>
            <person name="Fitzpatrick D.A."/>
            <person name="Frisvad J.C."/>
            <person name="Nielsen K.L."/>
        </authorList>
    </citation>
    <scope>NUCLEOTIDE SEQUENCE</scope>
    <source>
        <strain evidence="6">IBT 17514</strain>
    </source>
</reference>
<dbReference type="InterPro" id="IPR019906">
    <property type="entry name" value="Ribosomal_uL6_bac-type"/>
</dbReference>
<comment type="caution">
    <text evidence="6">The sequence shown here is derived from an EMBL/GenBank/DDBJ whole genome shotgun (WGS) entry which is preliminary data.</text>
</comment>
<dbReference type="AlphaFoldDB" id="A0AAD6HGK1"/>
<evidence type="ECO:0000256" key="2">
    <source>
        <dbReference type="ARBA" id="ARBA00022980"/>
    </source>
</evidence>
<dbReference type="GO" id="GO:0003735">
    <property type="term" value="F:structural constituent of ribosome"/>
    <property type="evidence" value="ECO:0007669"/>
    <property type="project" value="InterPro"/>
</dbReference>
<gene>
    <name evidence="6" type="ORF">N7493_008077</name>
</gene>
<dbReference type="PANTHER" id="PTHR11655:SF14">
    <property type="entry name" value="LARGE RIBOSOMAL SUBUNIT PROTEIN UL6M"/>
    <property type="match status" value="1"/>
</dbReference>
<evidence type="ECO:0000256" key="1">
    <source>
        <dbReference type="ARBA" id="ARBA00009356"/>
    </source>
</evidence>
<comment type="similarity">
    <text evidence="1 4">Belongs to the universal ribosomal protein uL6 family.</text>
</comment>
<evidence type="ECO:0000313" key="7">
    <source>
        <dbReference type="Proteomes" id="UP001215712"/>
    </source>
</evidence>
<reference evidence="6" key="2">
    <citation type="submission" date="2023-01" db="EMBL/GenBank/DDBJ databases">
        <authorList>
            <person name="Petersen C."/>
        </authorList>
    </citation>
    <scope>NUCLEOTIDE SEQUENCE</scope>
    <source>
        <strain evidence="6">IBT 17514</strain>
    </source>
</reference>
<dbReference type="GO" id="GO:0019843">
    <property type="term" value="F:rRNA binding"/>
    <property type="evidence" value="ECO:0007669"/>
    <property type="project" value="InterPro"/>
</dbReference>
<dbReference type="FunFam" id="3.90.930.12:FF:000001">
    <property type="entry name" value="50S ribosomal protein L6"/>
    <property type="match status" value="1"/>
</dbReference>
<sequence length="242" mass="26484">MSFLPQRCARQLLREPFQRRSLPLFLTPAFSPLASNASLLPPRRNPVSEVSLSLIDAPNAGAQGRGKSASKVSAHIKGPKGELTLDIPSFLTVNHDTVSQKATLSIIDPEDPHQRAMWGTIRAHIQNHITGVSEGHICILSMVGVGYRATIETTATTVTPTYPGQKFVSLKVGFSHPIELGIPEGVEASTPQPTRILLEGVEKQKVTQFAAQIREWRRPEPYKGKGIFVNGETIKLKAKKIK</sequence>
<protein>
    <submittedName>
        <fullName evidence="6">Ribosomal protein L6 bacterial-type</fullName>
    </submittedName>
</protein>
<dbReference type="Pfam" id="PF00347">
    <property type="entry name" value="Ribosomal_L6"/>
    <property type="match status" value="2"/>
</dbReference>
<proteinExistence type="inferred from homology"/>
<dbReference type="InterPro" id="IPR020040">
    <property type="entry name" value="Ribosomal_uL6_a/b-dom"/>
</dbReference>
<feature type="domain" description="Large ribosomal subunit protein uL6 alpha-beta" evidence="5">
    <location>
        <begin position="166"/>
        <end position="227"/>
    </location>
</feature>
<feature type="domain" description="Large ribosomal subunit protein uL6 alpha-beta" evidence="5">
    <location>
        <begin position="76"/>
        <end position="135"/>
    </location>
</feature>
<dbReference type="PRINTS" id="PR00059">
    <property type="entry name" value="RIBOSOMALL6"/>
</dbReference>
<organism evidence="6 7">
    <name type="scientific">Penicillium malachiteum</name>
    <dbReference type="NCBI Taxonomy" id="1324776"/>
    <lineage>
        <taxon>Eukaryota</taxon>
        <taxon>Fungi</taxon>
        <taxon>Dikarya</taxon>
        <taxon>Ascomycota</taxon>
        <taxon>Pezizomycotina</taxon>
        <taxon>Eurotiomycetes</taxon>
        <taxon>Eurotiomycetidae</taxon>
        <taxon>Eurotiales</taxon>
        <taxon>Aspergillaceae</taxon>
        <taxon>Penicillium</taxon>
    </lineage>
</organism>
<dbReference type="GO" id="GO:0006412">
    <property type="term" value="P:translation"/>
    <property type="evidence" value="ECO:0007669"/>
    <property type="project" value="InterPro"/>
</dbReference>
<dbReference type="PANTHER" id="PTHR11655">
    <property type="entry name" value="60S/50S RIBOSOMAL PROTEIN L6/L9"/>
    <property type="match status" value="1"/>
</dbReference>
<keyword evidence="2 4" id="KW-0689">Ribosomal protein</keyword>
<dbReference type="InterPro" id="IPR002358">
    <property type="entry name" value="Ribosomal_uL6_CS"/>
</dbReference>
<dbReference type="InterPro" id="IPR036789">
    <property type="entry name" value="Ribosomal_uL6-like_a/b-dom_sf"/>
</dbReference>
<dbReference type="GO" id="GO:0005762">
    <property type="term" value="C:mitochondrial large ribosomal subunit"/>
    <property type="evidence" value="ECO:0007669"/>
    <property type="project" value="TreeGrafter"/>
</dbReference>
<dbReference type="PROSITE" id="PS00525">
    <property type="entry name" value="RIBOSOMAL_L6_1"/>
    <property type="match status" value="1"/>
</dbReference>
<evidence type="ECO:0000256" key="4">
    <source>
        <dbReference type="RuleBase" id="RU003869"/>
    </source>
</evidence>
<name>A0AAD6HGK1_9EURO</name>
<evidence type="ECO:0000313" key="6">
    <source>
        <dbReference type="EMBL" id="KAJ5716166.1"/>
    </source>
</evidence>
<dbReference type="Proteomes" id="UP001215712">
    <property type="component" value="Unassembled WGS sequence"/>
</dbReference>